<dbReference type="Pfam" id="PF00557">
    <property type="entry name" value="Peptidase_M24"/>
    <property type="match status" value="1"/>
</dbReference>
<evidence type="ECO:0000256" key="3">
    <source>
        <dbReference type="ARBA" id="ARBA00022801"/>
    </source>
</evidence>
<gene>
    <name evidence="7" type="ORF">ABENE_08295</name>
</gene>
<feature type="domain" description="Creatinase N-terminal" evidence="5">
    <location>
        <begin position="29"/>
        <end position="157"/>
    </location>
</feature>
<dbReference type="InterPro" id="IPR033740">
    <property type="entry name" value="Pept_M24B"/>
</dbReference>
<dbReference type="SUPFAM" id="SSF55920">
    <property type="entry name" value="Creatinase/aminopeptidase"/>
    <property type="match status" value="1"/>
</dbReference>
<dbReference type="PANTHER" id="PTHR43763:SF6">
    <property type="entry name" value="XAA-PRO AMINOPEPTIDASE 1"/>
    <property type="match status" value="1"/>
</dbReference>
<evidence type="ECO:0000313" key="7">
    <source>
        <dbReference type="EMBL" id="ESQ92366.1"/>
    </source>
</evidence>
<dbReference type="PATRIC" id="fig|1121022.4.peg.1669"/>
<dbReference type="PANTHER" id="PTHR43763">
    <property type="entry name" value="XAA-PRO AMINOPEPTIDASE 1"/>
    <property type="match status" value="1"/>
</dbReference>
<keyword evidence="2" id="KW-0479">Metal-binding</keyword>
<dbReference type="AlphaFoldDB" id="V4PVG2"/>
<comment type="caution">
    <text evidence="7">The sequence shown here is derived from an EMBL/GenBank/DDBJ whole genome shotgun (WGS) entry which is preliminary data.</text>
</comment>
<evidence type="ECO:0000256" key="1">
    <source>
        <dbReference type="ARBA" id="ARBA00008766"/>
    </source>
</evidence>
<dbReference type="InterPro" id="IPR036005">
    <property type="entry name" value="Creatinase/aminopeptidase-like"/>
</dbReference>
<dbReference type="InterPro" id="IPR000994">
    <property type="entry name" value="Pept_M24"/>
</dbReference>
<dbReference type="eggNOG" id="COG0006">
    <property type="taxonomic scope" value="Bacteria"/>
</dbReference>
<dbReference type="Gene3D" id="3.40.350.10">
    <property type="entry name" value="Creatinase/prolidase N-terminal domain"/>
    <property type="match status" value="2"/>
</dbReference>
<evidence type="ECO:0000259" key="4">
    <source>
        <dbReference type="Pfam" id="PF00557"/>
    </source>
</evidence>
<evidence type="ECO:0000313" key="8">
    <source>
        <dbReference type="Proteomes" id="UP000017837"/>
    </source>
</evidence>
<keyword evidence="7" id="KW-0645">Protease</keyword>
<sequence>MTADTLQATASFQHFDVTTQPSQGVTHVRALRDEMRKLGLDGFIVPHEDEHQNEYLPDANERLAWVSGFTGSAGAAIIFMDRAILFADGRYTLQSREQTDPSVFAVEDFHATALADTVSVAPRGSVIGYDPGLVSSFGLNALQAAADGAGVTLKAVSPNPLDLAWQSSGGSARPAQPMALIVPQPLDYAGVASGDKRTHLANVLKSNHIAAALITAPSSLAWLFNIRGGDVIRSPLPLGQAILKADGSAELFIEPAKISEGLLEWLGNEVSVGGPNDVQASLKVFAGQNVLIDADLSSAYWLEAIQTAGAAPLLADDPCLLPRACKNDVEIAGTTAAHIRDGALLTTFLHWVATEAQETLPTEIEVAQKLESVRKAGPKNKGSDIRDLSFDTISGFGPHGALPHYKVNVASDLKTAKGNLLLVDSGGQFLDGTTDVTRTMAMGEPTLEHKRMFTLVLKGHIALATVKFPAGTTGTHLDALARQFLWAEGFDYDHGTGHGVGVYLGVHEGPQRIAKALNRYALQTGMIVSNEPGFYKAGEFGIRIENLQYVTEAEIPEGGERPMHRFENLTWAPIDRKLIDVALLTPTERAYMDRYHARCVELLSPLVTPEVRDWLIEVCKPL</sequence>
<dbReference type="InterPro" id="IPR000587">
    <property type="entry name" value="Creatinase_N"/>
</dbReference>
<protein>
    <submittedName>
        <fullName evidence="7">X-Pro aminopeptidase</fullName>
    </submittedName>
</protein>
<dbReference type="Gene3D" id="3.90.230.10">
    <property type="entry name" value="Creatinase/methionine aminopeptidase superfamily"/>
    <property type="match status" value="1"/>
</dbReference>
<evidence type="ECO:0000259" key="6">
    <source>
        <dbReference type="Pfam" id="PF16188"/>
    </source>
</evidence>
<dbReference type="InterPro" id="IPR029149">
    <property type="entry name" value="Creatin/AminoP/Spt16_N"/>
</dbReference>
<feature type="domain" description="Peptidase M24" evidence="4">
    <location>
        <begin position="336"/>
        <end position="552"/>
    </location>
</feature>
<proteinExistence type="inferred from homology"/>
<dbReference type="FunFam" id="3.90.230.10:FF:000009">
    <property type="entry name" value="xaa-Pro aminopeptidase 2"/>
    <property type="match status" value="1"/>
</dbReference>
<dbReference type="SUPFAM" id="SSF53092">
    <property type="entry name" value="Creatinase/prolidase N-terminal domain"/>
    <property type="match status" value="1"/>
</dbReference>
<accession>V4PVG2</accession>
<keyword evidence="3" id="KW-0378">Hydrolase</keyword>
<name>V4PVG2_9CAUL</name>
<dbReference type="CDD" id="cd01085">
    <property type="entry name" value="APP"/>
    <property type="match status" value="1"/>
</dbReference>
<dbReference type="STRING" id="1121022.GCA_000376105_01338"/>
<reference evidence="7 8" key="1">
    <citation type="journal article" date="2014" name="Nature">
        <title>Sequential evolution of bacterial morphology by co-option of a developmental regulator.</title>
        <authorList>
            <person name="Jiang C."/>
            <person name="Brown P.J."/>
            <person name="Ducret A."/>
            <person name="Brun Y.V."/>
        </authorList>
    </citation>
    <scope>NUCLEOTIDE SEQUENCE [LARGE SCALE GENOMIC DNA]</scope>
    <source>
        <strain evidence="7 8">DSM 16100</strain>
    </source>
</reference>
<dbReference type="Pfam" id="PF16188">
    <property type="entry name" value="Peptidase_M24_C"/>
    <property type="match status" value="1"/>
</dbReference>
<keyword evidence="8" id="KW-1185">Reference proteome</keyword>
<dbReference type="Proteomes" id="UP000017837">
    <property type="component" value="Unassembled WGS sequence"/>
</dbReference>
<dbReference type="OrthoDB" id="9806388at2"/>
<comment type="similarity">
    <text evidence="1">Belongs to the peptidase M24B family.</text>
</comment>
<dbReference type="Pfam" id="PF01321">
    <property type="entry name" value="Creatinase_N"/>
    <property type="match status" value="1"/>
</dbReference>
<dbReference type="GO" id="GO:0046872">
    <property type="term" value="F:metal ion binding"/>
    <property type="evidence" value="ECO:0007669"/>
    <property type="project" value="UniProtKB-KW"/>
</dbReference>
<evidence type="ECO:0000259" key="5">
    <source>
        <dbReference type="Pfam" id="PF01321"/>
    </source>
</evidence>
<feature type="domain" description="Peptidase M24 C-terminal" evidence="6">
    <location>
        <begin position="563"/>
        <end position="622"/>
    </location>
</feature>
<organism evidence="7 8">
    <name type="scientific">Asticcacaulis benevestitus DSM 16100 = ATCC BAA-896</name>
    <dbReference type="NCBI Taxonomy" id="1121022"/>
    <lineage>
        <taxon>Bacteria</taxon>
        <taxon>Pseudomonadati</taxon>
        <taxon>Pseudomonadota</taxon>
        <taxon>Alphaproteobacteria</taxon>
        <taxon>Caulobacterales</taxon>
        <taxon>Caulobacteraceae</taxon>
        <taxon>Asticcacaulis</taxon>
    </lineage>
</organism>
<dbReference type="GO" id="GO:0070006">
    <property type="term" value="F:metalloaminopeptidase activity"/>
    <property type="evidence" value="ECO:0007669"/>
    <property type="project" value="InterPro"/>
</dbReference>
<dbReference type="InterPro" id="IPR050422">
    <property type="entry name" value="X-Pro_aminopeptidase_P"/>
</dbReference>
<dbReference type="RefSeq" id="WP_018081002.1">
    <property type="nucleotide sequence ID" value="NZ_AQWM01000003.1"/>
</dbReference>
<dbReference type="GO" id="GO:0005737">
    <property type="term" value="C:cytoplasm"/>
    <property type="evidence" value="ECO:0007669"/>
    <property type="project" value="UniProtKB-ARBA"/>
</dbReference>
<dbReference type="EMBL" id="AWGB01000013">
    <property type="protein sequence ID" value="ESQ92366.1"/>
    <property type="molecule type" value="Genomic_DNA"/>
</dbReference>
<dbReference type="InterPro" id="IPR032416">
    <property type="entry name" value="Peptidase_M24_C"/>
</dbReference>
<keyword evidence="7" id="KW-0031">Aminopeptidase</keyword>
<dbReference type="Pfam" id="PF16189">
    <property type="entry name" value="Creatinase_N_2"/>
    <property type="match status" value="1"/>
</dbReference>
<evidence type="ECO:0000256" key="2">
    <source>
        <dbReference type="ARBA" id="ARBA00022723"/>
    </source>
</evidence>